<evidence type="ECO:0000313" key="3">
    <source>
        <dbReference type="Proteomes" id="UP001249851"/>
    </source>
</evidence>
<proteinExistence type="predicted"/>
<gene>
    <name evidence="2" type="ORF">P5673_020077</name>
</gene>
<name>A0AAD9QAB6_ACRCE</name>
<organism evidence="2 3">
    <name type="scientific">Acropora cervicornis</name>
    <name type="common">Staghorn coral</name>
    <dbReference type="NCBI Taxonomy" id="6130"/>
    <lineage>
        <taxon>Eukaryota</taxon>
        <taxon>Metazoa</taxon>
        <taxon>Cnidaria</taxon>
        <taxon>Anthozoa</taxon>
        <taxon>Hexacorallia</taxon>
        <taxon>Scleractinia</taxon>
        <taxon>Astrocoeniina</taxon>
        <taxon>Acroporidae</taxon>
        <taxon>Acropora</taxon>
    </lineage>
</organism>
<evidence type="ECO:0000313" key="2">
    <source>
        <dbReference type="EMBL" id="KAK2557712.1"/>
    </source>
</evidence>
<feature type="compositionally biased region" description="Low complexity" evidence="1">
    <location>
        <begin position="36"/>
        <end position="45"/>
    </location>
</feature>
<keyword evidence="3" id="KW-1185">Reference proteome</keyword>
<feature type="region of interest" description="Disordered" evidence="1">
    <location>
        <begin position="25"/>
        <end position="45"/>
    </location>
</feature>
<protein>
    <submittedName>
        <fullName evidence="2">Uncharacterized protein</fullName>
    </submittedName>
</protein>
<accession>A0AAD9QAB6</accession>
<dbReference type="EMBL" id="JARQWQ010000048">
    <property type="protein sequence ID" value="KAK2557712.1"/>
    <property type="molecule type" value="Genomic_DNA"/>
</dbReference>
<dbReference type="AlphaFoldDB" id="A0AAD9QAB6"/>
<comment type="caution">
    <text evidence="2">The sequence shown here is derived from an EMBL/GenBank/DDBJ whole genome shotgun (WGS) entry which is preliminary data.</text>
</comment>
<evidence type="ECO:0000256" key="1">
    <source>
        <dbReference type="SAM" id="MobiDB-lite"/>
    </source>
</evidence>
<reference evidence="2" key="2">
    <citation type="journal article" date="2023" name="Science">
        <title>Genomic signatures of disease resistance in endangered staghorn corals.</title>
        <authorList>
            <person name="Vollmer S.V."/>
            <person name="Selwyn J.D."/>
            <person name="Despard B.A."/>
            <person name="Roesel C.L."/>
        </authorList>
    </citation>
    <scope>NUCLEOTIDE SEQUENCE</scope>
    <source>
        <strain evidence="2">K2</strain>
    </source>
</reference>
<reference evidence="2" key="1">
    <citation type="journal article" date="2023" name="G3 (Bethesda)">
        <title>Whole genome assembly and annotation of the endangered Caribbean coral Acropora cervicornis.</title>
        <authorList>
            <person name="Selwyn J.D."/>
            <person name="Vollmer S.V."/>
        </authorList>
    </citation>
    <scope>NUCLEOTIDE SEQUENCE</scope>
    <source>
        <strain evidence="2">K2</strain>
    </source>
</reference>
<dbReference type="Proteomes" id="UP001249851">
    <property type="component" value="Unassembled WGS sequence"/>
</dbReference>
<sequence>MGSVSYGLGADLSLSPSLPVGDDRYLNLSSQKRPTGRNLGGNRLVRRSGTTSRVVDAVSVCATNSIKLLNGSNINVIKFTTFLRPGPP</sequence>